<comment type="catalytic activity">
    <reaction evidence="11">
        <text>N(6)-(pyridoxal phosphate)-L-lysyl-[4-amino-5-hydroxymethyl-2-methylpyrimidine phosphate synthase] + L-histidyl-[4-amino-5-hydroxymethyl-2-methylpyrimidine phosphate synthase] + 2 Fe(3+) + 4 H2O = L-lysyl-[4-amino-5-hydroxymethyl-2-methylpyrimidine phosphate synthase] + (2S)-2-amino-5-hydroxy-4-oxopentanoyl-[4-amino-5-hydroxymethyl-2-methylpyrimidine phosphate synthase] + 4-amino-2-methyl-5-(phosphooxymethyl)pyrimidine + 3-oxopropanoate + 2 Fe(2+) + 2 H(+)</text>
        <dbReference type="Rhea" id="RHEA:65756"/>
        <dbReference type="Rhea" id="RHEA-COMP:16892"/>
        <dbReference type="Rhea" id="RHEA-COMP:16893"/>
        <dbReference type="Rhea" id="RHEA-COMP:16894"/>
        <dbReference type="Rhea" id="RHEA-COMP:16895"/>
        <dbReference type="ChEBI" id="CHEBI:15377"/>
        <dbReference type="ChEBI" id="CHEBI:15378"/>
        <dbReference type="ChEBI" id="CHEBI:29033"/>
        <dbReference type="ChEBI" id="CHEBI:29034"/>
        <dbReference type="ChEBI" id="CHEBI:29969"/>
        <dbReference type="ChEBI" id="CHEBI:29979"/>
        <dbReference type="ChEBI" id="CHEBI:33190"/>
        <dbReference type="ChEBI" id="CHEBI:58354"/>
        <dbReference type="ChEBI" id="CHEBI:143915"/>
        <dbReference type="ChEBI" id="CHEBI:157692"/>
    </reaction>
    <physiologicalReaction direction="left-to-right" evidence="11">
        <dbReference type="Rhea" id="RHEA:65757"/>
    </physiologicalReaction>
</comment>
<dbReference type="GO" id="GO:0009228">
    <property type="term" value="P:thiamine biosynthetic process"/>
    <property type="evidence" value="ECO:0007669"/>
    <property type="project" value="UniProtKB-KW"/>
</dbReference>
<feature type="domain" description="SsuA/THI5-like" evidence="13">
    <location>
        <begin position="175"/>
        <end position="382"/>
    </location>
</feature>
<evidence type="ECO:0000256" key="7">
    <source>
        <dbReference type="ARBA" id="ARBA00022898"/>
    </source>
</evidence>
<comment type="subunit">
    <text evidence="4">Homodimer.</text>
</comment>
<sequence length="466" mass="49455">MDQDHDRPVGGAGLKHGQRQAGGIHDAPPDRITENVHVSHAPGRHGPSQSPRAAWLRRIRERMDFRQAAAAQRAKGATSDSPRHLARNPCRACEGRAHHWPSRQRTQPGSLTMTRNSTGKLATPYLITGRRRFLGGMGAMAGVGFAPMFLGGAGPASAQGLDKVTHQLGWIKSIQFGGHFAAIEQGYFEEEGIEAEFLAGGPNAIGTDVAIATGQADTSDTDVDGTIRSRIGGMPIKAIAAIMQKAPGAIMSLAESPLTSLEDFPGKTIALPTGLQPQIDSLMTAAGLDSSEVTFVPVGTDPGMLAAGQVDGYYGWATNQGVMLMTRGVDIHIAYMNDLGVPGYAGVITATDETIAERGDVLTRWLRAEIRGWQWHLENPEEMAVLMVEKYGQRGLDLEAQTAESKLMADFVPIGDAAENGLLWVDPAVFEQGLAFNVAAGTMEEGAVAVEDVVTQELIAAAHGVA</sequence>
<dbReference type="Gene3D" id="3.40.190.10">
    <property type="entry name" value="Periplasmic binding protein-like II"/>
    <property type="match status" value="2"/>
</dbReference>
<dbReference type="InterPro" id="IPR015168">
    <property type="entry name" value="SsuA/THI5"/>
</dbReference>
<evidence type="ECO:0000256" key="5">
    <source>
        <dbReference type="ARBA" id="ARBA00022679"/>
    </source>
</evidence>
<dbReference type="OrthoDB" id="5372616at2"/>
<keyword evidence="6" id="KW-0479">Metal-binding</keyword>
<protein>
    <recommendedName>
        <fullName evidence="10">Thiamine pyrimidine synthase</fullName>
    </recommendedName>
</protein>
<evidence type="ECO:0000313" key="14">
    <source>
        <dbReference type="EMBL" id="ROU02917.1"/>
    </source>
</evidence>
<evidence type="ECO:0000256" key="10">
    <source>
        <dbReference type="ARBA" id="ARBA00033171"/>
    </source>
</evidence>
<comment type="caution">
    <text evidence="14">The sequence shown here is derived from an EMBL/GenBank/DDBJ whole genome shotgun (WGS) entry which is preliminary data.</text>
</comment>
<dbReference type="Proteomes" id="UP000268016">
    <property type="component" value="Unassembled WGS sequence"/>
</dbReference>
<dbReference type="Pfam" id="PF09084">
    <property type="entry name" value="NMT1"/>
    <property type="match status" value="1"/>
</dbReference>
<evidence type="ECO:0000313" key="15">
    <source>
        <dbReference type="Proteomes" id="UP000268016"/>
    </source>
</evidence>
<dbReference type="InterPro" id="IPR027939">
    <property type="entry name" value="NMT1/THI5"/>
</dbReference>
<evidence type="ECO:0000256" key="8">
    <source>
        <dbReference type="ARBA" id="ARBA00022977"/>
    </source>
</evidence>
<feature type="region of interest" description="Disordered" evidence="12">
    <location>
        <begin position="1"/>
        <end position="31"/>
    </location>
</feature>
<evidence type="ECO:0000259" key="13">
    <source>
        <dbReference type="Pfam" id="PF09084"/>
    </source>
</evidence>
<organism evidence="14 15">
    <name type="scientific">Histidinibacterium lentulum</name>
    <dbReference type="NCBI Taxonomy" id="2480588"/>
    <lineage>
        <taxon>Bacteria</taxon>
        <taxon>Pseudomonadati</taxon>
        <taxon>Pseudomonadota</taxon>
        <taxon>Alphaproteobacteria</taxon>
        <taxon>Rhodobacterales</taxon>
        <taxon>Paracoccaceae</taxon>
        <taxon>Histidinibacterium</taxon>
    </lineage>
</organism>
<dbReference type="AlphaFoldDB" id="A0A3N2R685"/>
<dbReference type="PANTHER" id="PTHR31528">
    <property type="entry name" value="4-AMINO-5-HYDROXYMETHYL-2-METHYLPYRIMIDINE PHOSPHATE SYNTHASE THI11-RELATED"/>
    <property type="match status" value="1"/>
</dbReference>
<comment type="function">
    <text evidence="1">Responsible for the formation of the pyrimidine heterocycle in the thiamine biosynthesis pathway. Catalyzes the formation of hydroxymethylpyrimidine phosphate (HMP-P) from histidine and pyridoxal phosphate (PLP). The protein uses PLP and the active site histidine to form HMP-P, generating an inactive enzyme. The enzyme can only undergo a single turnover, which suggests it is a suicide enzyme.</text>
</comment>
<dbReference type="GO" id="GO:0046872">
    <property type="term" value="F:metal ion binding"/>
    <property type="evidence" value="ECO:0007669"/>
    <property type="project" value="UniProtKB-KW"/>
</dbReference>
<dbReference type="GO" id="GO:0016740">
    <property type="term" value="F:transferase activity"/>
    <property type="evidence" value="ECO:0007669"/>
    <property type="project" value="UniProtKB-KW"/>
</dbReference>
<evidence type="ECO:0000256" key="9">
    <source>
        <dbReference type="ARBA" id="ARBA00023004"/>
    </source>
</evidence>
<evidence type="ECO:0000256" key="2">
    <source>
        <dbReference type="ARBA" id="ARBA00004948"/>
    </source>
</evidence>
<keyword evidence="15" id="KW-1185">Reference proteome</keyword>
<gene>
    <name evidence="14" type="ORF">EAT49_06345</name>
</gene>
<dbReference type="SUPFAM" id="SSF53850">
    <property type="entry name" value="Periplasmic binding protein-like II"/>
    <property type="match status" value="1"/>
</dbReference>
<evidence type="ECO:0000256" key="6">
    <source>
        <dbReference type="ARBA" id="ARBA00022723"/>
    </source>
</evidence>
<evidence type="ECO:0000256" key="3">
    <source>
        <dbReference type="ARBA" id="ARBA00009406"/>
    </source>
</evidence>
<feature type="region of interest" description="Disordered" evidence="12">
    <location>
        <begin position="95"/>
        <end position="117"/>
    </location>
</feature>
<keyword evidence="8" id="KW-0784">Thiamine biosynthesis</keyword>
<name>A0A3N2R685_9RHOB</name>
<keyword evidence="7" id="KW-0663">Pyridoxal phosphate</keyword>
<keyword evidence="9" id="KW-0408">Iron</keyword>
<keyword evidence="5" id="KW-0808">Transferase</keyword>
<evidence type="ECO:0000256" key="11">
    <source>
        <dbReference type="ARBA" id="ARBA00048179"/>
    </source>
</evidence>
<proteinExistence type="inferred from homology"/>
<comment type="similarity">
    <text evidence="3">Belongs to the NMT1/THI5 family.</text>
</comment>
<dbReference type="EMBL" id="RDRB01000003">
    <property type="protein sequence ID" value="ROU02917.1"/>
    <property type="molecule type" value="Genomic_DNA"/>
</dbReference>
<reference evidence="14 15" key="1">
    <citation type="submission" date="2018-10" db="EMBL/GenBank/DDBJ databases">
        <title>Histidinibacterium lentulum gen. nov., sp. nov., a marine bacterium from the culture broth of Picochlorum sp. 122.</title>
        <authorList>
            <person name="Wang G."/>
        </authorList>
    </citation>
    <scope>NUCLEOTIDE SEQUENCE [LARGE SCALE GENOMIC DNA]</scope>
    <source>
        <strain evidence="14 15">B17</strain>
    </source>
</reference>
<evidence type="ECO:0000256" key="12">
    <source>
        <dbReference type="SAM" id="MobiDB-lite"/>
    </source>
</evidence>
<evidence type="ECO:0000256" key="1">
    <source>
        <dbReference type="ARBA" id="ARBA00003469"/>
    </source>
</evidence>
<evidence type="ECO:0000256" key="4">
    <source>
        <dbReference type="ARBA" id="ARBA00011738"/>
    </source>
</evidence>
<comment type="pathway">
    <text evidence="2">Cofactor biosynthesis; thiamine diphosphate biosynthesis.</text>
</comment>
<accession>A0A3N2R685</accession>
<feature type="compositionally biased region" description="Polar residues" evidence="12">
    <location>
        <begin position="103"/>
        <end position="117"/>
    </location>
</feature>
<dbReference type="PANTHER" id="PTHR31528:SF1">
    <property type="entry name" value="4-AMINO-5-HYDROXYMETHYL-2-METHYLPYRIMIDINE PHOSPHATE SYNTHASE THI11-RELATED"/>
    <property type="match status" value="1"/>
</dbReference>